<reference evidence="1 2" key="1">
    <citation type="submission" date="2024-02" db="EMBL/GenBank/DDBJ databases">
        <title>Draft genome sequence of Collimonas sp. strain H4R21, an effective mineral-weathering bacterial strain isolated from the beech rhizosphere.</title>
        <authorList>
            <person name="Morin E."/>
            <person name="Uroz S."/>
            <person name="Leveau J.H.J."/>
            <person name="Kumar R."/>
            <person name="Rey M.W."/>
            <person name="Pham J."/>
        </authorList>
    </citation>
    <scope>NUCLEOTIDE SEQUENCE [LARGE SCALE GENOMIC DNA]</scope>
    <source>
        <strain evidence="1 2">H4R21</strain>
    </source>
</reference>
<organism evidence="1 2">
    <name type="scientific">Collimonas rhizosphaerae</name>
    <dbReference type="NCBI Taxonomy" id="3126357"/>
    <lineage>
        <taxon>Bacteria</taxon>
        <taxon>Pseudomonadati</taxon>
        <taxon>Pseudomonadota</taxon>
        <taxon>Betaproteobacteria</taxon>
        <taxon>Burkholderiales</taxon>
        <taxon>Oxalobacteraceae</taxon>
        <taxon>Collimonas</taxon>
    </lineage>
</organism>
<proteinExistence type="predicted"/>
<dbReference type="InterPro" id="IPR009267">
    <property type="entry name" value="NTP_transf_6"/>
</dbReference>
<protein>
    <submittedName>
        <fullName evidence="1">Nucleotidyltransferase family protein</fullName>
    </submittedName>
</protein>
<name>A0ABU9PYG6_9BURK</name>
<evidence type="ECO:0000313" key="2">
    <source>
        <dbReference type="Proteomes" id="UP001495910"/>
    </source>
</evidence>
<dbReference type="PANTHER" id="PTHR39166:SF1">
    <property type="entry name" value="BLL1166 PROTEIN"/>
    <property type="match status" value="1"/>
</dbReference>
<comment type="caution">
    <text evidence="1">The sequence shown here is derived from an EMBL/GenBank/DDBJ whole genome shotgun (WGS) entry which is preliminary data.</text>
</comment>
<gene>
    <name evidence="1" type="ORF">V8G57_16700</name>
</gene>
<dbReference type="PANTHER" id="PTHR39166">
    <property type="entry name" value="BLL1166 PROTEIN"/>
    <property type="match status" value="1"/>
</dbReference>
<dbReference type="EMBL" id="JBANDC010000011">
    <property type="protein sequence ID" value="MEM4989033.1"/>
    <property type="molecule type" value="Genomic_DNA"/>
</dbReference>
<keyword evidence="2" id="KW-1185">Reference proteome</keyword>
<dbReference type="Pfam" id="PF06042">
    <property type="entry name" value="NTP_transf_6"/>
    <property type="match status" value="1"/>
</dbReference>
<evidence type="ECO:0000313" key="1">
    <source>
        <dbReference type="EMBL" id="MEM4989033.1"/>
    </source>
</evidence>
<accession>A0ABU9PYG6</accession>
<dbReference type="Proteomes" id="UP001495910">
    <property type="component" value="Unassembled WGS sequence"/>
</dbReference>
<sequence length="193" mass="21753">MKHAGDLMALLRADPERLRIIALVHSLHLPDCWIAAGFVRNALWDSLHGRAPSSPSGDIDVIWFDPSQQNADADLRIESRLNALDASIEWSVKNQGRMHVRNGDAPYQSAFDAMRFWPETATAVAVRCTDNGDLEIAAPFGLEDLYAAIVRPTPRFAAEKRAQFDDRLQRKKWLSRWPLLRIETDVHSRASVA</sequence>
<dbReference type="RefSeq" id="WP_342830317.1">
    <property type="nucleotide sequence ID" value="NZ_JBANDC010000011.1"/>
</dbReference>